<name>A0A4C1XPF2_EUMVA</name>
<dbReference type="GO" id="GO:0046975">
    <property type="term" value="F:histone H3K36 methyltransferase activity"/>
    <property type="evidence" value="ECO:0007669"/>
    <property type="project" value="TreeGrafter"/>
</dbReference>
<sequence>MCDFYGPNAVSVRLAQNWLKRFHSGNFDVKDERRVGQLVTDKVDAILEKGEQYWHISCNNTAGELWIDHKTLLSHFKKAKYAKTFDTCVPHEPAERNLMNRVFIDDSVLKCNETAPFFQR</sequence>
<dbReference type="GO" id="GO:0003690">
    <property type="term" value="F:double-stranded DNA binding"/>
    <property type="evidence" value="ECO:0007669"/>
    <property type="project" value="TreeGrafter"/>
</dbReference>
<dbReference type="GO" id="GO:0003697">
    <property type="term" value="F:single-stranded DNA binding"/>
    <property type="evidence" value="ECO:0007669"/>
    <property type="project" value="TreeGrafter"/>
</dbReference>
<dbReference type="AlphaFoldDB" id="A0A4C1XPF2"/>
<dbReference type="GO" id="GO:0000729">
    <property type="term" value="P:DNA double-strand break processing"/>
    <property type="evidence" value="ECO:0007669"/>
    <property type="project" value="TreeGrafter"/>
</dbReference>
<evidence type="ECO:0000313" key="1">
    <source>
        <dbReference type="EMBL" id="GBP65796.1"/>
    </source>
</evidence>
<keyword evidence="1" id="KW-0808">Transferase</keyword>
<comment type="caution">
    <text evidence="1">The sequence shown here is derived from an EMBL/GenBank/DDBJ whole genome shotgun (WGS) entry which is preliminary data.</text>
</comment>
<keyword evidence="2" id="KW-1185">Reference proteome</keyword>
<dbReference type="GO" id="GO:0031297">
    <property type="term" value="P:replication fork processing"/>
    <property type="evidence" value="ECO:0007669"/>
    <property type="project" value="TreeGrafter"/>
</dbReference>
<dbReference type="PANTHER" id="PTHR46060">
    <property type="entry name" value="MARINER MOS1 TRANSPOSASE-LIKE PROTEIN"/>
    <property type="match status" value="1"/>
</dbReference>
<dbReference type="GO" id="GO:0005634">
    <property type="term" value="C:nucleus"/>
    <property type="evidence" value="ECO:0007669"/>
    <property type="project" value="TreeGrafter"/>
</dbReference>
<dbReference type="GO" id="GO:0044547">
    <property type="term" value="F:DNA topoisomerase binding"/>
    <property type="evidence" value="ECO:0007669"/>
    <property type="project" value="TreeGrafter"/>
</dbReference>
<dbReference type="EMBL" id="BGZK01000939">
    <property type="protein sequence ID" value="GBP65796.1"/>
    <property type="molecule type" value="Genomic_DNA"/>
</dbReference>
<organism evidence="1 2">
    <name type="scientific">Eumeta variegata</name>
    <name type="common">Bagworm moth</name>
    <name type="synonym">Eumeta japonica</name>
    <dbReference type="NCBI Taxonomy" id="151549"/>
    <lineage>
        <taxon>Eukaryota</taxon>
        <taxon>Metazoa</taxon>
        <taxon>Ecdysozoa</taxon>
        <taxon>Arthropoda</taxon>
        <taxon>Hexapoda</taxon>
        <taxon>Insecta</taxon>
        <taxon>Pterygota</taxon>
        <taxon>Neoptera</taxon>
        <taxon>Endopterygota</taxon>
        <taxon>Lepidoptera</taxon>
        <taxon>Glossata</taxon>
        <taxon>Ditrysia</taxon>
        <taxon>Tineoidea</taxon>
        <taxon>Psychidae</taxon>
        <taxon>Oiketicinae</taxon>
        <taxon>Eumeta</taxon>
    </lineage>
</organism>
<protein>
    <submittedName>
        <fullName evidence="1">Histone-lysine N-methyltransferase SETMAR</fullName>
    </submittedName>
</protein>
<dbReference type="Proteomes" id="UP000299102">
    <property type="component" value="Unassembled WGS sequence"/>
</dbReference>
<dbReference type="GO" id="GO:0015074">
    <property type="term" value="P:DNA integration"/>
    <property type="evidence" value="ECO:0007669"/>
    <property type="project" value="TreeGrafter"/>
</dbReference>
<reference evidence="1 2" key="1">
    <citation type="journal article" date="2019" name="Commun. Biol.">
        <title>The bagworm genome reveals a unique fibroin gene that provides high tensile strength.</title>
        <authorList>
            <person name="Kono N."/>
            <person name="Nakamura H."/>
            <person name="Ohtoshi R."/>
            <person name="Tomita M."/>
            <person name="Numata K."/>
            <person name="Arakawa K."/>
        </authorList>
    </citation>
    <scope>NUCLEOTIDE SEQUENCE [LARGE SCALE GENOMIC DNA]</scope>
</reference>
<dbReference type="OrthoDB" id="616263at2759"/>
<dbReference type="PANTHER" id="PTHR46060:SF2">
    <property type="entry name" value="HISTONE-LYSINE N-METHYLTRANSFERASE SETMAR"/>
    <property type="match status" value="1"/>
</dbReference>
<dbReference type="GO" id="GO:0035861">
    <property type="term" value="C:site of double-strand break"/>
    <property type="evidence" value="ECO:0007669"/>
    <property type="project" value="TreeGrafter"/>
</dbReference>
<evidence type="ECO:0000313" key="2">
    <source>
        <dbReference type="Proteomes" id="UP000299102"/>
    </source>
</evidence>
<accession>A0A4C1XPF2</accession>
<dbReference type="GO" id="GO:0000793">
    <property type="term" value="C:condensed chromosome"/>
    <property type="evidence" value="ECO:0007669"/>
    <property type="project" value="TreeGrafter"/>
</dbReference>
<dbReference type="GO" id="GO:0000014">
    <property type="term" value="F:single-stranded DNA endodeoxyribonuclease activity"/>
    <property type="evidence" value="ECO:0007669"/>
    <property type="project" value="TreeGrafter"/>
</dbReference>
<dbReference type="GO" id="GO:0044774">
    <property type="term" value="P:mitotic DNA integrity checkpoint signaling"/>
    <property type="evidence" value="ECO:0007669"/>
    <property type="project" value="TreeGrafter"/>
</dbReference>
<keyword evidence="1" id="KW-0489">Methyltransferase</keyword>
<proteinExistence type="predicted"/>
<gene>
    <name evidence="1" type="primary">SETMAR</name>
    <name evidence="1" type="ORF">EVAR_30856_1</name>
</gene>
<dbReference type="InterPro" id="IPR052709">
    <property type="entry name" value="Transposase-MT_Hybrid"/>
</dbReference>
<dbReference type="GO" id="GO:0032259">
    <property type="term" value="P:methylation"/>
    <property type="evidence" value="ECO:0007669"/>
    <property type="project" value="UniProtKB-KW"/>
</dbReference>
<dbReference type="GO" id="GO:0042800">
    <property type="term" value="F:histone H3K4 methyltransferase activity"/>
    <property type="evidence" value="ECO:0007669"/>
    <property type="project" value="TreeGrafter"/>
</dbReference>
<dbReference type="GO" id="GO:0006303">
    <property type="term" value="P:double-strand break repair via nonhomologous end joining"/>
    <property type="evidence" value="ECO:0007669"/>
    <property type="project" value="TreeGrafter"/>
</dbReference>